<dbReference type="SUPFAM" id="SSF90123">
    <property type="entry name" value="ABC transporter transmembrane region"/>
    <property type="match status" value="1"/>
</dbReference>
<evidence type="ECO:0000256" key="2">
    <source>
        <dbReference type="ARBA" id="ARBA00022448"/>
    </source>
</evidence>
<evidence type="ECO:0000313" key="12">
    <source>
        <dbReference type="EMBL" id="KYZ75086.1"/>
    </source>
</evidence>
<dbReference type="GO" id="GO:0005524">
    <property type="term" value="F:ATP binding"/>
    <property type="evidence" value="ECO:0007669"/>
    <property type="project" value="UniProtKB-KW"/>
</dbReference>
<organism evidence="12 13">
    <name type="scientific">Anaerosporomusa subterranea</name>
    <dbReference type="NCBI Taxonomy" id="1794912"/>
    <lineage>
        <taxon>Bacteria</taxon>
        <taxon>Bacillati</taxon>
        <taxon>Bacillota</taxon>
        <taxon>Negativicutes</taxon>
        <taxon>Acetonemataceae</taxon>
        <taxon>Anaerosporomusa</taxon>
    </lineage>
</organism>
<gene>
    <name evidence="12" type="ORF">AXX12_15835</name>
</gene>
<feature type="transmembrane region" description="Helical" evidence="9">
    <location>
        <begin position="280"/>
        <end position="299"/>
    </location>
</feature>
<evidence type="ECO:0000256" key="8">
    <source>
        <dbReference type="ARBA" id="ARBA00023136"/>
    </source>
</evidence>
<dbReference type="PROSITE" id="PS00211">
    <property type="entry name" value="ABC_TRANSPORTER_1"/>
    <property type="match status" value="1"/>
</dbReference>
<dbReference type="PANTHER" id="PTHR43394:SF1">
    <property type="entry name" value="ATP-BINDING CASSETTE SUB-FAMILY B MEMBER 10, MITOCHONDRIAL"/>
    <property type="match status" value="1"/>
</dbReference>
<dbReference type="InterPro" id="IPR036640">
    <property type="entry name" value="ABC1_TM_sf"/>
</dbReference>
<proteinExistence type="predicted"/>
<dbReference type="SUPFAM" id="SSF52540">
    <property type="entry name" value="P-loop containing nucleoside triphosphate hydrolases"/>
    <property type="match status" value="1"/>
</dbReference>
<feature type="transmembrane region" description="Helical" evidence="9">
    <location>
        <begin position="156"/>
        <end position="176"/>
    </location>
</feature>
<dbReference type="Gene3D" id="3.40.50.300">
    <property type="entry name" value="P-loop containing nucleotide triphosphate hydrolases"/>
    <property type="match status" value="1"/>
</dbReference>
<dbReference type="GO" id="GO:0005886">
    <property type="term" value="C:plasma membrane"/>
    <property type="evidence" value="ECO:0007669"/>
    <property type="project" value="UniProtKB-SubCell"/>
</dbReference>
<name>A0A154BMD8_ANASB</name>
<dbReference type="AlphaFoldDB" id="A0A154BMD8"/>
<feature type="transmembrane region" description="Helical" evidence="9">
    <location>
        <begin position="241"/>
        <end position="260"/>
    </location>
</feature>
<dbReference type="Proteomes" id="UP000076268">
    <property type="component" value="Unassembled WGS sequence"/>
</dbReference>
<dbReference type="Pfam" id="PF00005">
    <property type="entry name" value="ABC_tran"/>
    <property type="match status" value="1"/>
</dbReference>
<keyword evidence="8 9" id="KW-0472">Membrane</keyword>
<dbReference type="GO" id="GO:0016887">
    <property type="term" value="F:ATP hydrolysis activity"/>
    <property type="evidence" value="ECO:0007669"/>
    <property type="project" value="InterPro"/>
</dbReference>
<dbReference type="InterPro" id="IPR039421">
    <property type="entry name" value="Type_1_exporter"/>
</dbReference>
<evidence type="ECO:0000256" key="4">
    <source>
        <dbReference type="ARBA" id="ARBA00022692"/>
    </source>
</evidence>
<dbReference type="Gene3D" id="1.20.1560.10">
    <property type="entry name" value="ABC transporter type 1, transmembrane domain"/>
    <property type="match status" value="1"/>
</dbReference>
<dbReference type="OrthoDB" id="9762517at2"/>
<dbReference type="InterPro" id="IPR011527">
    <property type="entry name" value="ABC1_TM_dom"/>
</dbReference>
<dbReference type="InterPro" id="IPR017871">
    <property type="entry name" value="ABC_transporter-like_CS"/>
</dbReference>
<sequence>MSKDWRLLAPFFSQHWKRYVFGIMLLIVVDALQLLIPRLIGQAVDAIAADSSSLTQVLLTLLLIAVIIAGLRYGYRECIMGATRRLEYFLREIVFNHALRLPLEYYDRQGPGALMALLTNDASAVRMTFGLGCILLIDAVFMAALSLAIMGSSINWNLTLLATLPLPVILLVATYMGKAVHQSFRTVQESFSALTDYSQEVFAGFRVIKGFASEETVSHRFAALSQKNMDAGMRSSKVQAAYIPLTHALPLLSYAITLYFGGRLVINGGMTIGDMAAFQGYLGLIIWPVMGLGFLLNTLERGAASLARIANILDVPAVEADECDENCAELLDAGVELRNLTFSYPAAIAPTLSNVSLQVAPGAFVGVVGRTGSGKSTLLKVLLRLYDAPPDSVFIGGREIHGIGFRPLRTAIGYVPQDSLLFSRTIGENIAFDKSYSRREIEEAARLAVVDEDIDEKPQGMETVLGEKGTRLSGGQKQRVAIARALIKNPAILLLDDVFSALDYRTQDSLLSQMKLFLDGRTSIVVSQRVAAVRNADLIVVMDAGRIAEQGTHGELLARQGLYYRLYEQQIVNGDE</sequence>
<keyword evidence="4 9" id="KW-0812">Transmembrane</keyword>
<dbReference type="STRING" id="1794912.AXX12_15835"/>
<protein>
    <submittedName>
        <fullName evidence="12">ABC transporter</fullName>
    </submittedName>
</protein>
<keyword evidence="13" id="KW-1185">Reference proteome</keyword>
<dbReference type="PROSITE" id="PS50893">
    <property type="entry name" value="ABC_TRANSPORTER_2"/>
    <property type="match status" value="1"/>
</dbReference>
<keyword evidence="7 9" id="KW-1133">Transmembrane helix</keyword>
<dbReference type="EMBL" id="LSGP01000026">
    <property type="protein sequence ID" value="KYZ75086.1"/>
    <property type="molecule type" value="Genomic_DNA"/>
</dbReference>
<evidence type="ECO:0000313" key="13">
    <source>
        <dbReference type="Proteomes" id="UP000076268"/>
    </source>
</evidence>
<feature type="domain" description="ABC transmembrane type-1" evidence="11">
    <location>
        <begin position="20"/>
        <end position="301"/>
    </location>
</feature>
<feature type="transmembrane region" description="Helical" evidence="9">
    <location>
        <begin position="20"/>
        <end position="41"/>
    </location>
</feature>
<accession>A0A154BMD8</accession>
<feature type="transmembrane region" description="Helical" evidence="9">
    <location>
        <begin position="129"/>
        <end position="150"/>
    </location>
</feature>
<keyword evidence="2" id="KW-0813">Transport</keyword>
<dbReference type="InterPro" id="IPR003593">
    <property type="entry name" value="AAA+_ATPase"/>
</dbReference>
<dbReference type="PANTHER" id="PTHR43394">
    <property type="entry name" value="ATP-DEPENDENT PERMEASE MDL1, MITOCHONDRIAL"/>
    <property type="match status" value="1"/>
</dbReference>
<dbReference type="InterPro" id="IPR003439">
    <property type="entry name" value="ABC_transporter-like_ATP-bd"/>
</dbReference>
<dbReference type="InterPro" id="IPR027417">
    <property type="entry name" value="P-loop_NTPase"/>
</dbReference>
<keyword evidence="3" id="KW-1003">Cell membrane</keyword>
<dbReference type="Pfam" id="PF00664">
    <property type="entry name" value="ABC_membrane"/>
    <property type="match status" value="1"/>
</dbReference>
<evidence type="ECO:0000256" key="5">
    <source>
        <dbReference type="ARBA" id="ARBA00022741"/>
    </source>
</evidence>
<evidence type="ECO:0000256" key="9">
    <source>
        <dbReference type="SAM" id="Phobius"/>
    </source>
</evidence>
<comment type="caution">
    <text evidence="12">The sequence shown here is derived from an EMBL/GenBank/DDBJ whole genome shotgun (WGS) entry which is preliminary data.</text>
</comment>
<keyword evidence="5" id="KW-0547">Nucleotide-binding</keyword>
<dbReference type="SMART" id="SM00382">
    <property type="entry name" value="AAA"/>
    <property type="match status" value="1"/>
</dbReference>
<dbReference type="GO" id="GO:0015421">
    <property type="term" value="F:ABC-type oligopeptide transporter activity"/>
    <property type="evidence" value="ECO:0007669"/>
    <property type="project" value="TreeGrafter"/>
</dbReference>
<evidence type="ECO:0000259" key="11">
    <source>
        <dbReference type="PROSITE" id="PS50929"/>
    </source>
</evidence>
<dbReference type="FunFam" id="3.40.50.300:FF:000221">
    <property type="entry name" value="Multidrug ABC transporter ATP-binding protein"/>
    <property type="match status" value="1"/>
</dbReference>
<comment type="subcellular location">
    <subcellularLocation>
        <location evidence="1">Cell membrane</location>
        <topology evidence="1">Multi-pass membrane protein</topology>
    </subcellularLocation>
</comment>
<feature type="domain" description="ABC transporter" evidence="10">
    <location>
        <begin position="335"/>
        <end position="569"/>
    </location>
</feature>
<keyword evidence="6" id="KW-0067">ATP-binding</keyword>
<dbReference type="PROSITE" id="PS50929">
    <property type="entry name" value="ABC_TM1F"/>
    <property type="match status" value="1"/>
</dbReference>
<evidence type="ECO:0000256" key="3">
    <source>
        <dbReference type="ARBA" id="ARBA00022475"/>
    </source>
</evidence>
<evidence type="ECO:0000256" key="7">
    <source>
        <dbReference type="ARBA" id="ARBA00022989"/>
    </source>
</evidence>
<evidence type="ECO:0000256" key="6">
    <source>
        <dbReference type="ARBA" id="ARBA00022840"/>
    </source>
</evidence>
<evidence type="ECO:0000259" key="10">
    <source>
        <dbReference type="PROSITE" id="PS50893"/>
    </source>
</evidence>
<feature type="transmembrane region" description="Helical" evidence="9">
    <location>
        <begin position="53"/>
        <end position="75"/>
    </location>
</feature>
<dbReference type="CDD" id="cd18541">
    <property type="entry name" value="ABC_6TM_TmrB_like"/>
    <property type="match status" value="1"/>
</dbReference>
<evidence type="ECO:0000256" key="1">
    <source>
        <dbReference type="ARBA" id="ARBA00004651"/>
    </source>
</evidence>
<reference evidence="12 13" key="1">
    <citation type="submission" date="2016-02" db="EMBL/GenBank/DDBJ databases">
        <title>Anaerosporomusa subterraneum gen. nov., sp. nov., a spore-forming obligate anaerobe isolated from saprolite.</title>
        <authorList>
            <person name="Choi J.K."/>
            <person name="Shah M."/>
            <person name="Yee N."/>
        </authorList>
    </citation>
    <scope>NUCLEOTIDE SEQUENCE [LARGE SCALE GENOMIC DNA]</scope>
    <source>
        <strain evidence="12 13">RU4</strain>
    </source>
</reference>